<comment type="similarity">
    <text evidence="1">Belongs to the sulfatase family.</text>
</comment>
<dbReference type="Pfam" id="PF00884">
    <property type="entry name" value="Sulfatase"/>
    <property type="match status" value="1"/>
</dbReference>
<dbReference type="SUPFAM" id="SSF53649">
    <property type="entry name" value="Alkaline phosphatase-like"/>
    <property type="match status" value="1"/>
</dbReference>
<reference evidence="8 9" key="1">
    <citation type="submission" date="2019-02" db="EMBL/GenBank/DDBJ databases">
        <title>Deep-cultivation of Planctomycetes and their phenomic and genomic characterization uncovers novel biology.</title>
        <authorList>
            <person name="Wiegand S."/>
            <person name="Jogler M."/>
            <person name="Boedeker C."/>
            <person name="Pinto D."/>
            <person name="Vollmers J."/>
            <person name="Rivas-Marin E."/>
            <person name="Kohn T."/>
            <person name="Peeters S.H."/>
            <person name="Heuer A."/>
            <person name="Rast P."/>
            <person name="Oberbeckmann S."/>
            <person name="Bunk B."/>
            <person name="Jeske O."/>
            <person name="Meyerdierks A."/>
            <person name="Storesund J.E."/>
            <person name="Kallscheuer N."/>
            <person name="Luecker S."/>
            <person name="Lage O.M."/>
            <person name="Pohl T."/>
            <person name="Merkel B.J."/>
            <person name="Hornburger P."/>
            <person name="Mueller R.-W."/>
            <person name="Bruemmer F."/>
            <person name="Labrenz M."/>
            <person name="Spormann A.M."/>
            <person name="Op den Camp H."/>
            <person name="Overmann J."/>
            <person name="Amann R."/>
            <person name="Jetten M.S.M."/>
            <person name="Mascher T."/>
            <person name="Medema M.H."/>
            <person name="Devos D.P."/>
            <person name="Kaster A.-K."/>
            <person name="Ovreas L."/>
            <person name="Rohde M."/>
            <person name="Galperin M.Y."/>
            <person name="Jogler C."/>
        </authorList>
    </citation>
    <scope>NUCLEOTIDE SEQUENCE [LARGE SCALE GENOMIC DNA]</scope>
    <source>
        <strain evidence="8 9">EC9</strain>
    </source>
</reference>
<evidence type="ECO:0000259" key="7">
    <source>
        <dbReference type="Pfam" id="PF00884"/>
    </source>
</evidence>
<dbReference type="PANTHER" id="PTHR42693">
    <property type="entry name" value="ARYLSULFATASE FAMILY MEMBER"/>
    <property type="match status" value="1"/>
</dbReference>
<evidence type="ECO:0000256" key="3">
    <source>
        <dbReference type="ARBA" id="ARBA00022801"/>
    </source>
</evidence>
<name>A0A517M2V0_9BACT</name>
<evidence type="ECO:0000256" key="2">
    <source>
        <dbReference type="ARBA" id="ARBA00022723"/>
    </source>
</evidence>
<keyword evidence="6" id="KW-0732">Signal</keyword>
<evidence type="ECO:0000256" key="1">
    <source>
        <dbReference type="ARBA" id="ARBA00008779"/>
    </source>
</evidence>
<gene>
    <name evidence="8" type="primary">atsA_22</name>
    <name evidence="8" type="ORF">EC9_33760</name>
</gene>
<dbReference type="RefSeq" id="WP_145346743.1">
    <property type="nucleotide sequence ID" value="NZ_CP036261.1"/>
</dbReference>
<feature type="compositionally biased region" description="Low complexity" evidence="5">
    <location>
        <begin position="33"/>
        <end position="45"/>
    </location>
</feature>
<evidence type="ECO:0000256" key="6">
    <source>
        <dbReference type="SAM" id="SignalP"/>
    </source>
</evidence>
<dbReference type="InterPro" id="IPR050738">
    <property type="entry name" value="Sulfatase"/>
</dbReference>
<evidence type="ECO:0000256" key="5">
    <source>
        <dbReference type="SAM" id="MobiDB-lite"/>
    </source>
</evidence>
<dbReference type="CDD" id="cd16025">
    <property type="entry name" value="PAS_like"/>
    <property type="match status" value="1"/>
</dbReference>
<dbReference type="EC" id="3.1.6.1" evidence="8"/>
<evidence type="ECO:0000256" key="4">
    <source>
        <dbReference type="ARBA" id="ARBA00022837"/>
    </source>
</evidence>
<dbReference type="Gene3D" id="3.30.1120.10">
    <property type="match status" value="1"/>
</dbReference>
<evidence type="ECO:0000313" key="9">
    <source>
        <dbReference type="Proteomes" id="UP000319557"/>
    </source>
</evidence>
<proteinExistence type="inferred from homology"/>
<dbReference type="Gene3D" id="3.40.720.10">
    <property type="entry name" value="Alkaline Phosphatase, subunit A"/>
    <property type="match status" value="1"/>
</dbReference>
<dbReference type="EMBL" id="CP036261">
    <property type="protein sequence ID" value="QDS89179.1"/>
    <property type="molecule type" value="Genomic_DNA"/>
</dbReference>
<dbReference type="AlphaFoldDB" id="A0A517M2V0"/>
<organism evidence="8 9">
    <name type="scientific">Rosistilla ulvae</name>
    <dbReference type="NCBI Taxonomy" id="1930277"/>
    <lineage>
        <taxon>Bacteria</taxon>
        <taxon>Pseudomonadati</taxon>
        <taxon>Planctomycetota</taxon>
        <taxon>Planctomycetia</taxon>
        <taxon>Pirellulales</taxon>
        <taxon>Pirellulaceae</taxon>
        <taxon>Rosistilla</taxon>
    </lineage>
</organism>
<dbReference type="KEGG" id="ruv:EC9_33760"/>
<dbReference type="OrthoDB" id="9762324at2"/>
<dbReference type="PANTHER" id="PTHR42693:SF43">
    <property type="entry name" value="BLL2667 PROTEIN"/>
    <property type="match status" value="1"/>
</dbReference>
<dbReference type="GO" id="GO:0046872">
    <property type="term" value="F:metal ion binding"/>
    <property type="evidence" value="ECO:0007669"/>
    <property type="project" value="UniProtKB-KW"/>
</dbReference>
<accession>A0A517M2V0</accession>
<keyword evidence="9" id="KW-1185">Reference proteome</keyword>
<evidence type="ECO:0000313" key="8">
    <source>
        <dbReference type="EMBL" id="QDS89179.1"/>
    </source>
</evidence>
<dbReference type="InterPro" id="IPR024607">
    <property type="entry name" value="Sulfatase_CS"/>
</dbReference>
<keyword evidence="3 8" id="KW-0378">Hydrolase</keyword>
<feature type="domain" description="Sulfatase N-terminal" evidence="7">
    <location>
        <begin position="81"/>
        <end position="495"/>
    </location>
</feature>
<sequence precursor="true">MNHRLRETSRALLLLVLLSSSSALQAQLQTTGTPGSAAATTTISGKQLPAPQPPGEGKTGPTVADSKTWWPPRVVPKKGAPNVLLIMTDDAGFGVTGTFGGVIPTPALDRVANNGLRYTQFNSTSLCSPTRAALLTGRNHHSVGFGVITELSTGYPGYDSIIGVDNGTIGQILKGNGYATSWFGKNHNTPSFAYSVAGPFDQWPSGMGFDYFYGFQGGETDQYTPYLFQDHTQIFPWRGKPDYNLSTDLADEAIARMKALQAANSDQPFFIYYAPGGTHSPHQPPTEWIEKFKGKFDMGWNKMREQIFANQKRLGLIPANTQLTPWPDALPEWESLSSDEKKLFARQAEVFAAFAAYTDDEIGRVIQQVEDLGELDNTLIFYICGDNGTSPEGTLLGTPNQHASFNGILDIPVADQLKLYDVWGSRETYPHMAVGWAWAFDTPFKYTKQVASHFGGTRQGMAISWPGHIDDIGGIRTQFHHMIDIMPTIMEAAGVNQPEEINGIAQKPIQGTSMAYTFKKENANAPSARKVQYFEMISNRGIYSEGWYANTVPPHGPWILNAAFPPIEDYKWELYNLNDDFSQNHDLAAENPEKLKEMQALFDQEAKKYNVFPLDNRQFARSMEPRPSMTVGKTEFTYQGVNPGMSDSNTANILGRSYTITAEVTVPDDGGNGMIVTAGGRFGGWGFYILKGVPVFGYNMLGLAQYRWAAKEPLTAGKHTLVYDYIYDGPGIAKGGAGTLKVDGVAVDSHEQPNSIAFIQVMDETFDVGVDTRTEINAKDYILPFDFTGSIDQLHIKLGPTQFTPAEQKQIKDAHDRVND</sequence>
<dbReference type="InterPro" id="IPR000917">
    <property type="entry name" value="Sulfatase_N"/>
</dbReference>
<protein>
    <submittedName>
        <fullName evidence="8">Arylsulfatase</fullName>
        <ecNumber evidence="8">3.1.6.1</ecNumber>
    </submittedName>
</protein>
<feature type="chain" id="PRO_5022184587" evidence="6">
    <location>
        <begin position="27"/>
        <end position="820"/>
    </location>
</feature>
<feature type="region of interest" description="Disordered" evidence="5">
    <location>
        <begin position="33"/>
        <end position="70"/>
    </location>
</feature>
<keyword evidence="2" id="KW-0479">Metal-binding</keyword>
<dbReference type="PROSITE" id="PS00523">
    <property type="entry name" value="SULFATASE_1"/>
    <property type="match status" value="1"/>
</dbReference>
<feature type="signal peptide" evidence="6">
    <location>
        <begin position="1"/>
        <end position="26"/>
    </location>
</feature>
<dbReference type="GO" id="GO:0004065">
    <property type="term" value="F:arylsulfatase activity"/>
    <property type="evidence" value="ECO:0007669"/>
    <property type="project" value="UniProtKB-EC"/>
</dbReference>
<keyword evidence="4" id="KW-0106">Calcium</keyword>
<dbReference type="InterPro" id="IPR017850">
    <property type="entry name" value="Alkaline_phosphatase_core_sf"/>
</dbReference>
<dbReference type="Proteomes" id="UP000319557">
    <property type="component" value="Chromosome"/>
</dbReference>